<evidence type="ECO:0000256" key="4">
    <source>
        <dbReference type="ARBA" id="ARBA00022618"/>
    </source>
</evidence>
<keyword evidence="9" id="KW-0961">Cell wall biogenesis/degradation</keyword>
<organism evidence="17 18">
    <name type="scientific">candidate division WWE3 bacterium RBG_19FT_COMBO_34_6</name>
    <dbReference type="NCBI Taxonomy" id="1802612"/>
    <lineage>
        <taxon>Bacteria</taxon>
        <taxon>Katanobacteria</taxon>
    </lineage>
</organism>
<dbReference type="NCBIfam" id="NF006873">
    <property type="entry name" value="PRK09369.1"/>
    <property type="match status" value="1"/>
</dbReference>
<proteinExistence type="inferred from homology"/>
<protein>
    <recommendedName>
        <fullName evidence="12">UDP-N-acetylglucosamine 1-carboxyvinyltransferase</fullName>
        <ecNumber evidence="11">2.5.1.7</ecNumber>
    </recommendedName>
    <alternativeName>
        <fullName evidence="13">Enoylpyruvate transferase</fullName>
    </alternativeName>
    <alternativeName>
        <fullName evidence="14">UDP-N-acetylglucosamine enolpyruvyl transferase</fullName>
    </alternativeName>
</protein>
<evidence type="ECO:0000256" key="8">
    <source>
        <dbReference type="ARBA" id="ARBA00023306"/>
    </source>
</evidence>
<sequence length="439" mass="48849">MSSSFVEGGYPLEGEVTPSGSKDSAIKLIISSLFCNEDSVLENIPRTHDIEILEEIIKSIRGSITWVGDNKLVINGANISTHEISYEIGSRFRFSPLLAGPLLYRFGKALIPKPLNSLEKSTPINRWVITWQNLGINVESDEKFLILDSLQAKETNIIFKISTHNGTANAILSSIFINGNTYISNAAEESEIDELIEFINKIGGLVERVEPRKIKITGTNIFHGAYHEIKPDIIEAISYAAAAIITKGNITIKGIKDLQIASFVNFLTKINTKYEFNNNELKVWYGGEIHNSTTVESSPAPGFLADWLPFVTLIQNYADGISLVHNTIYYNRMGYIQDFNRMGANIEIKKPSEVGLSCVISDESYDFEKLGEPKTVAQINGPQKLKGLRLNMTDTRYDSVLILAALSAEGRSELVGVEEMAVRYERYFDKLINLGAHLT</sequence>
<dbReference type="InterPro" id="IPR050068">
    <property type="entry name" value="MurA_subfamily"/>
</dbReference>
<comment type="subcellular location">
    <subcellularLocation>
        <location evidence="1">Cytoplasm</location>
    </subcellularLocation>
</comment>
<accession>A0A1F4UKY4</accession>
<name>A0A1F4UKY4_UNCKA</name>
<dbReference type="GO" id="GO:0008360">
    <property type="term" value="P:regulation of cell shape"/>
    <property type="evidence" value="ECO:0007669"/>
    <property type="project" value="UniProtKB-KW"/>
</dbReference>
<dbReference type="InterPro" id="IPR001986">
    <property type="entry name" value="Enolpyruvate_Tfrase_dom"/>
</dbReference>
<keyword evidence="3" id="KW-0963">Cytoplasm</keyword>
<dbReference type="SUPFAM" id="SSF55205">
    <property type="entry name" value="EPT/RTPC-like"/>
    <property type="match status" value="1"/>
</dbReference>
<evidence type="ECO:0000256" key="1">
    <source>
        <dbReference type="ARBA" id="ARBA00004496"/>
    </source>
</evidence>
<comment type="caution">
    <text evidence="17">The sequence shown here is derived from an EMBL/GenBank/DDBJ whole genome shotgun (WGS) entry which is preliminary data.</text>
</comment>
<comment type="similarity">
    <text evidence="10">Belongs to the EPSP synthase family. MurA subfamily.</text>
</comment>
<evidence type="ECO:0000256" key="6">
    <source>
        <dbReference type="ARBA" id="ARBA00022960"/>
    </source>
</evidence>
<dbReference type="GO" id="GO:0008760">
    <property type="term" value="F:UDP-N-acetylglucosamine 1-carboxyvinyltransferase activity"/>
    <property type="evidence" value="ECO:0007669"/>
    <property type="project" value="UniProtKB-EC"/>
</dbReference>
<dbReference type="Gene3D" id="3.65.10.10">
    <property type="entry name" value="Enolpyruvate transferase domain"/>
    <property type="match status" value="2"/>
</dbReference>
<evidence type="ECO:0000256" key="14">
    <source>
        <dbReference type="ARBA" id="ARBA00042842"/>
    </source>
</evidence>
<evidence type="ECO:0000313" key="17">
    <source>
        <dbReference type="EMBL" id="OGC45559.1"/>
    </source>
</evidence>
<feature type="domain" description="Enolpyruvate transferase" evidence="16">
    <location>
        <begin position="7"/>
        <end position="431"/>
    </location>
</feature>
<keyword evidence="6" id="KW-0133">Cell shape</keyword>
<evidence type="ECO:0000256" key="5">
    <source>
        <dbReference type="ARBA" id="ARBA00022679"/>
    </source>
</evidence>
<evidence type="ECO:0000256" key="9">
    <source>
        <dbReference type="ARBA" id="ARBA00023316"/>
    </source>
</evidence>
<evidence type="ECO:0000256" key="12">
    <source>
        <dbReference type="ARBA" id="ARBA00039754"/>
    </source>
</evidence>
<dbReference type="Proteomes" id="UP000178615">
    <property type="component" value="Unassembled WGS sequence"/>
</dbReference>
<evidence type="ECO:0000256" key="15">
    <source>
        <dbReference type="ARBA" id="ARBA00047527"/>
    </source>
</evidence>
<dbReference type="PANTHER" id="PTHR43783:SF1">
    <property type="entry name" value="UDP-N-ACETYLGLUCOSAMINE 1-CARBOXYVINYLTRANSFERASE"/>
    <property type="match status" value="1"/>
</dbReference>
<gene>
    <name evidence="17" type="ORF">A2V49_00970</name>
</gene>
<evidence type="ECO:0000256" key="7">
    <source>
        <dbReference type="ARBA" id="ARBA00022984"/>
    </source>
</evidence>
<keyword evidence="5" id="KW-0808">Transferase</keyword>
<dbReference type="PANTHER" id="PTHR43783">
    <property type="entry name" value="UDP-N-ACETYLGLUCOSAMINE 1-CARBOXYVINYLTRANSFERASE"/>
    <property type="match status" value="1"/>
</dbReference>
<comment type="pathway">
    <text evidence="2">Cell wall biogenesis; peptidoglycan biosynthesis.</text>
</comment>
<keyword evidence="8" id="KW-0131">Cell cycle</keyword>
<keyword evidence="7" id="KW-0573">Peptidoglycan synthesis</keyword>
<dbReference type="GO" id="GO:0009252">
    <property type="term" value="P:peptidoglycan biosynthetic process"/>
    <property type="evidence" value="ECO:0007669"/>
    <property type="project" value="UniProtKB-KW"/>
</dbReference>
<dbReference type="EMBL" id="MEUV01000027">
    <property type="protein sequence ID" value="OGC45559.1"/>
    <property type="molecule type" value="Genomic_DNA"/>
</dbReference>
<reference evidence="17 18" key="1">
    <citation type="journal article" date="2016" name="Nat. Commun.">
        <title>Thousands of microbial genomes shed light on interconnected biogeochemical processes in an aquifer system.</title>
        <authorList>
            <person name="Anantharaman K."/>
            <person name="Brown C.T."/>
            <person name="Hug L.A."/>
            <person name="Sharon I."/>
            <person name="Castelle C.J."/>
            <person name="Probst A.J."/>
            <person name="Thomas B.C."/>
            <person name="Singh A."/>
            <person name="Wilkins M.J."/>
            <person name="Karaoz U."/>
            <person name="Brodie E.L."/>
            <person name="Williams K.H."/>
            <person name="Hubbard S.S."/>
            <person name="Banfield J.F."/>
        </authorList>
    </citation>
    <scope>NUCLEOTIDE SEQUENCE [LARGE SCALE GENOMIC DNA]</scope>
</reference>
<dbReference type="GO" id="GO:0071555">
    <property type="term" value="P:cell wall organization"/>
    <property type="evidence" value="ECO:0007669"/>
    <property type="project" value="UniProtKB-KW"/>
</dbReference>
<evidence type="ECO:0000256" key="2">
    <source>
        <dbReference type="ARBA" id="ARBA00004752"/>
    </source>
</evidence>
<dbReference type="InterPro" id="IPR036968">
    <property type="entry name" value="Enolpyruvate_Tfrase_sf"/>
</dbReference>
<dbReference type="AlphaFoldDB" id="A0A1F4UKY4"/>
<evidence type="ECO:0000259" key="16">
    <source>
        <dbReference type="Pfam" id="PF00275"/>
    </source>
</evidence>
<evidence type="ECO:0000256" key="3">
    <source>
        <dbReference type="ARBA" id="ARBA00022490"/>
    </source>
</evidence>
<dbReference type="InterPro" id="IPR013792">
    <property type="entry name" value="RNA3'P_cycl/enolpyr_Trfase_a/b"/>
</dbReference>
<evidence type="ECO:0000313" key="18">
    <source>
        <dbReference type="Proteomes" id="UP000178615"/>
    </source>
</evidence>
<keyword evidence="4" id="KW-0132">Cell division</keyword>
<comment type="catalytic activity">
    <reaction evidence="15">
        <text>phosphoenolpyruvate + UDP-N-acetyl-alpha-D-glucosamine = UDP-N-acetyl-3-O-(1-carboxyvinyl)-alpha-D-glucosamine + phosphate</text>
        <dbReference type="Rhea" id="RHEA:18681"/>
        <dbReference type="ChEBI" id="CHEBI:43474"/>
        <dbReference type="ChEBI" id="CHEBI:57705"/>
        <dbReference type="ChEBI" id="CHEBI:58702"/>
        <dbReference type="ChEBI" id="CHEBI:68483"/>
        <dbReference type="EC" id="2.5.1.7"/>
    </reaction>
</comment>
<evidence type="ECO:0000256" key="13">
    <source>
        <dbReference type="ARBA" id="ARBA00042443"/>
    </source>
</evidence>
<dbReference type="GO" id="GO:0051301">
    <property type="term" value="P:cell division"/>
    <property type="evidence" value="ECO:0007669"/>
    <property type="project" value="UniProtKB-KW"/>
</dbReference>
<evidence type="ECO:0000256" key="10">
    <source>
        <dbReference type="ARBA" id="ARBA00038367"/>
    </source>
</evidence>
<evidence type="ECO:0000256" key="11">
    <source>
        <dbReference type="ARBA" id="ARBA00039108"/>
    </source>
</evidence>
<dbReference type="GO" id="GO:0005737">
    <property type="term" value="C:cytoplasm"/>
    <property type="evidence" value="ECO:0007669"/>
    <property type="project" value="UniProtKB-SubCell"/>
</dbReference>
<dbReference type="Pfam" id="PF00275">
    <property type="entry name" value="EPSP_synthase"/>
    <property type="match status" value="1"/>
</dbReference>
<dbReference type="EC" id="2.5.1.7" evidence="11"/>